<dbReference type="Pfam" id="PF00072">
    <property type="entry name" value="Response_reg"/>
    <property type="match status" value="1"/>
</dbReference>
<dbReference type="CDD" id="cd06170">
    <property type="entry name" value="LuxR_C_like"/>
    <property type="match status" value="1"/>
</dbReference>
<proteinExistence type="predicted"/>
<evidence type="ECO:0000313" key="10">
    <source>
        <dbReference type="Proteomes" id="UP001164726"/>
    </source>
</evidence>
<dbReference type="CDD" id="cd17535">
    <property type="entry name" value="REC_NarL-like"/>
    <property type="match status" value="1"/>
</dbReference>
<dbReference type="PROSITE" id="PS50043">
    <property type="entry name" value="HTH_LUXR_2"/>
    <property type="match status" value="1"/>
</dbReference>
<dbReference type="GO" id="GO:0003677">
    <property type="term" value="F:DNA binding"/>
    <property type="evidence" value="ECO:0007669"/>
    <property type="project" value="UniProtKB-KW"/>
</dbReference>
<accession>A0A9E8RXU7</accession>
<keyword evidence="5" id="KW-0804">Transcription</keyword>
<dbReference type="AlphaFoldDB" id="A0A9E8RXU7"/>
<dbReference type="GO" id="GO:0005737">
    <property type="term" value="C:cytoplasm"/>
    <property type="evidence" value="ECO:0007669"/>
    <property type="project" value="UniProtKB-SubCell"/>
</dbReference>
<comment type="subcellular location">
    <subcellularLocation>
        <location evidence="1">Cytoplasm</location>
    </subcellularLocation>
</comment>
<sequence length="207" mass="23924">MNVLIVDDHEIVREGLALLLKDAFPIQSLKFASEGREAIQKAFQNSFDLVLLDLSMPDGLDGLLTLKELRGILPKAKIVIFSMYDEVEYQMKAMEYGADGYLVKRFKSDEIIHYLQSILKGEKIVNGKLYTNQPIKEDDNWKFPLSPREQEVFILTVKGYTQKEIAETMHISIRTVENHRRSISKKLGTKNKSEWLKMAQKYKLLDL</sequence>
<keyword evidence="10" id="KW-1185">Reference proteome</keyword>
<dbReference type="PANTHER" id="PTHR43214:SF43">
    <property type="entry name" value="TWO-COMPONENT RESPONSE REGULATOR"/>
    <property type="match status" value="1"/>
</dbReference>
<reference evidence="9" key="1">
    <citation type="submission" date="2022-09" db="EMBL/GenBank/DDBJ databases">
        <title>Complete Genomes of Fervidibacillus albus and Fervidibacillus halotolerans isolated from tidal flat sediments.</title>
        <authorList>
            <person name="Kwon K.K."/>
            <person name="Yang S.-H."/>
            <person name="Park M.J."/>
            <person name="Oh H.-M."/>
        </authorList>
    </citation>
    <scope>NUCLEOTIDE SEQUENCE</scope>
    <source>
        <strain evidence="9">MEBiC13594</strain>
    </source>
</reference>
<dbReference type="InterPro" id="IPR001789">
    <property type="entry name" value="Sig_transdc_resp-reg_receiver"/>
</dbReference>
<dbReference type="PRINTS" id="PR00038">
    <property type="entry name" value="HTHLUXR"/>
</dbReference>
<gene>
    <name evidence="9" type="ORF">OE105_03070</name>
</gene>
<dbReference type="InterPro" id="IPR058245">
    <property type="entry name" value="NreC/VraR/RcsB-like_REC"/>
</dbReference>
<evidence type="ECO:0000256" key="2">
    <source>
        <dbReference type="ARBA" id="ARBA00022553"/>
    </source>
</evidence>
<dbReference type="RefSeq" id="WP_275421266.1">
    <property type="nucleotide sequence ID" value="NZ_CP106877.1"/>
</dbReference>
<dbReference type="InterPro" id="IPR016032">
    <property type="entry name" value="Sig_transdc_resp-reg_C-effctor"/>
</dbReference>
<feature type="domain" description="HTH luxR-type" evidence="7">
    <location>
        <begin position="138"/>
        <end position="203"/>
    </location>
</feature>
<keyword evidence="3" id="KW-0805">Transcription regulation</keyword>
<evidence type="ECO:0000313" key="9">
    <source>
        <dbReference type="EMBL" id="WAA13125.1"/>
    </source>
</evidence>
<dbReference type="PROSITE" id="PS50110">
    <property type="entry name" value="RESPONSE_REGULATORY"/>
    <property type="match status" value="1"/>
</dbReference>
<evidence type="ECO:0000259" key="7">
    <source>
        <dbReference type="PROSITE" id="PS50043"/>
    </source>
</evidence>
<dbReference type="SMART" id="SM00421">
    <property type="entry name" value="HTH_LUXR"/>
    <property type="match status" value="1"/>
</dbReference>
<name>A0A9E8RXU7_9BACI</name>
<keyword evidence="4" id="KW-0238">DNA-binding</keyword>
<dbReference type="SUPFAM" id="SSF46894">
    <property type="entry name" value="C-terminal effector domain of the bipartite response regulators"/>
    <property type="match status" value="1"/>
</dbReference>
<feature type="modified residue" description="4-aspartylphosphate" evidence="6">
    <location>
        <position position="53"/>
    </location>
</feature>
<evidence type="ECO:0000256" key="5">
    <source>
        <dbReference type="ARBA" id="ARBA00023163"/>
    </source>
</evidence>
<evidence type="ECO:0000256" key="4">
    <source>
        <dbReference type="ARBA" id="ARBA00023125"/>
    </source>
</evidence>
<dbReference type="Pfam" id="PF00196">
    <property type="entry name" value="GerE"/>
    <property type="match status" value="1"/>
</dbReference>
<feature type="domain" description="Response regulatory" evidence="8">
    <location>
        <begin position="2"/>
        <end position="119"/>
    </location>
</feature>
<dbReference type="SUPFAM" id="SSF52172">
    <property type="entry name" value="CheY-like"/>
    <property type="match status" value="1"/>
</dbReference>
<protein>
    <submittedName>
        <fullName evidence="9">Response regulator transcription factor</fullName>
    </submittedName>
</protein>
<dbReference type="InterPro" id="IPR039420">
    <property type="entry name" value="WalR-like"/>
</dbReference>
<evidence type="ECO:0000256" key="3">
    <source>
        <dbReference type="ARBA" id="ARBA00023015"/>
    </source>
</evidence>
<dbReference type="Proteomes" id="UP001164726">
    <property type="component" value="Chromosome"/>
</dbReference>
<dbReference type="EMBL" id="CP106877">
    <property type="protein sequence ID" value="WAA13125.1"/>
    <property type="molecule type" value="Genomic_DNA"/>
</dbReference>
<dbReference type="Gene3D" id="3.40.50.2300">
    <property type="match status" value="1"/>
</dbReference>
<organism evidence="9 10">
    <name type="scientific">Fervidibacillus halotolerans</name>
    <dbReference type="NCBI Taxonomy" id="2980027"/>
    <lineage>
        <taxon>Bacteria</taxon>
        <taxon>Bacillati</taxon>
        <taxon>Bacillota</taxon>
        <taxon>Bacilli</taxon>
        <taxon>Bacillales</taxon>
        <taxon>Bacillaceae</taxon>
        <taxon>Fervidibacillus</taxon>
    </lineage>
</organism>
<dbReference type="KEGG" id="fhl:OE105_03070"/>
<dbReference type="PANTHER" id="PTHR43214">
    <property type="entry name" value="TWO-COMPONENT RESPONSE REGULATOR"/>
    <property type="match status" value="1"/>
</dbReference>
<evidence type="ECO:0000256" key="1">
    <source>
        <dbReference type="ARBA" id="ARBA00004496"/>
    </source>
</evidence>
<keyword evidence="2 6" id="KW-0597">Phosphoprotein</keyword>
<dbReference type="InterPro" id="IPR011006">
    <property type="entry name" value="CheY-like_superfamily"/>
</dbReference>
<dbReference type="GO" id="GO:0006355">
    <property type="term" value="P:regulation of DNA-templated transcription"/>
    <property type="evidence" value="ECO:0007669"/>
    <property type="project" value="InterPro"/>
</dbReference>
<evidence type="ECO:0000259" key="8">
    <source>
        <dbReference type="PROSITE" id="PS50110"/>
    </source>
</evidence>
<evidence type="ECO:0000256" key="6">
    <source>
        <dbReference type="PROSITE-ProRule" id="PRU00169"/>
    </source>
</evidence>
<dbReference type="InterPro" id="IPR000792">
    <property type="entry name" value="Tscrpt_reg_LuxR_C"/>
</dbReference>
<dbReference type="SMART" id="SM00448">
    <property type="entry name" value="REC"/>
    <property type="match status" value="1"/>
</dbReference>
<dbReference type="GO" id="GO:0000160">
    <property type="term" value="P:phosphorelay signal transduction system"/>
    <property type="evidence" value="ECO:0007669"/>
    <property type="project" value="InterPro"/>
</dbReference>